<feature type="transmembrane region" description="Helical" evidence="6">
    <location>
        <begin position="109"/>
        <end position="125"/>
    </location>
</feature>
<feature type="transmembrane region" description="Helical" evidence="6">
    <location>
        <begin position="26"/>
        <end position="44"/>
    </location>
</feature>
<dbReference type="SUPFAM" id="SSF103481">
    <property type="entry name" value="Multidrug resistance efflux transporter EmrE"/>
    <property type="match status" value="2"/>
</dbReference>
<evidence type="ECO:0000313" key="9">
    <source>
        <dbReference type="Proteomes" id="UP000186336"/>
    </source>
</evidence>
<dbReference type="AlphaFoldDB" id="A0A1P8N0L2"/>
<feature type="transmembrane region" description="Helical" evidence="6">
    <location>
        <begin position="164"/>
        <end position="189"/>
    </location>
</feature>
<evidence type="ECO:0000256" key="2">
    <source>
        <dbReference type="ARBA" id="ARBA00009853"/>
    </source>
</evidence>
<comment type="subcellular location">
    <subcellularLocation>
        <location evidence="1">Membrane</location>
        <topology evidence="1">Multi-pass membrane protein</topology>
    </subcellularLocation>
</comment>
<protein>
    <recommendedName>
        <fullName evidence="7">EamA domain-containing protein</fullName>
    </recommendedName>
</protein>
<evidence type="ECO:0000256" key="6">
    <source>
        <dbReference type="SAM" id="Phobius"/>
    </source>
</evidence>
<keyword evidence="4 6" id="KW-1133">Transmembrane helix</keyword>
<proteinExistence type="inferred from homology"/>
<feature type="transmembrane region" description="Helical" evidence="6">
    <location>
        <begin position="230"/>
        <end position="250"/>
    </location>
</feature>
<dbReference type="InterPro" id="IPR000620">
    <property type="entry name" value="EamA_dom"/>
</dbReference>
<dbReference type="KEGG" id="tom:BWR18_12315"/>
<dbReference type="EMBL" id="CP019312">
    <property type="protein sequence ID" value="APX13864.1"/>
    <property type="molecule type" value="Genomic_DNA"/>
</dbReference>
<feature type="domain" description="EamA" evidence="7">
    <location>
        <begin position="136"/>
        <end position="271"/>
    </location>
</feature>
<dbReference type="Proteomes" id="UP000186336">
    <property type="component" value="Chromosome"/>
</dbReference>
<comment type="similarity">
    <text evidence="2">Belongs to the drug/metabolite transporter (DMT) superfamily. 10 TMS drug/metabolite exporter (DME) (TC 2.A.7.3) family.</text>
</comment>
<dbReference type="PANTHER" id="PTHR22911:SF6">
    <property type="entry name" value="SOLUTE CARRIER FAMILY 35 MEMBER G1"/>
    <property type="match status" value="1"/>
</dbReference>
<feature type="transmembrane region" description="Helical" evidence="6">
    <location>
        <begin position="131"/>
        <end position="152"/>
    </location>
</feature>
<sequence>MVSVAALSLGDALIKATSLSLPLWQIYILRSALVLPVLWGALCVRGTGRPVSVFWVALRSGLLIAMWLSYYSALPFMPLSAAAAAYYTAPVLITVLTAALSRRWPARRVLGAIFLGFAGVVLILRPDTSGFELATLLPLLAAFLYACAMVLTAHMCRDDDPFTLALALNIGFIIAGIGLGLFAGTAGSFALGPWHSVDASLIAIVAALALSILVGSVGAAFAYQNGPPATIAAFDYTYLVFSLIWGVLFFGEWPAALALAGIAMIAAAGFLSLPSARPKGP</sequence>
<evidence type="ECO:0000256" key="5">
    <source>
        <dbReference type="ARBA" id="ARBA00023136"/>
    </source>
</evidence>
<name>A0A1P8N0L2_9RHOB</name>
<dbReference type="PANTHER" id="PTHR22911">
    <property type="entry name" value="ACYL-MALONYL CONDENSING ENZYME-RELATED"/>
    <property type="match status" value="1"/>
</dbReference>
<feature type="transmembrane region" description="Helical" evidence="6">
    <location>
        <begin position="76"/>
        <end position="97"/>
    </location>
</feature>
<dbReference type="InterPro" id="IPR037185">
    <property type="entry name" value="EmrE-like"/>
</dbReference>
<dbReference type="GO" id="GO:0016020">
    <property type="term" value="C:membrane"/>
    <property type="evidence" value="ECO:0007669"/>
    <property type="project" value="UniProtKB-SubCell"/>
</dbReference>
<evidence type="ECO:0000256" key="3">
    <source>
        <dbReference type="ARBA" id="ARBA00022692"/>
    </source>
</evidence>
<evidence type="ECO:0000256" key="1">
    <source>
        <dbReference type="ARBA" id="ARBA00004141"/>
    </source>
</evidence>
<keyword evidence="3 6" id="KW-0812">Transmembrane</keyword>
<feature type="transmembrane region" description="Helical" evidence="6">
    <location>
        <begin position="201"/>
        <end position="223"/>
    </location>
</feature>
<evidence type="ECO:0000256" key="4">
    <source>
        <dbReference type="ARBA" id="ARBA00022989"/>
    </source>
</evidence>
<gene>
    <name evidence="8" type="ORF">BWR18_12315</name>
</gene>
<dbReference type="OrthoDB" id="148351at2"/>
<evidence type="ECO:0000313" key="8">
    <source>
        <dbReference type="EMBL" id="APX13864.1"/>
    </source>
</evidence>
<keyword evidence="9" id="KW-1185">Reference proteome</keyword>
<dbReference type="Pfam" id="PF00892">
    <property type="entry name" value="EamA"/>
    <property type="match status" value="1"/>
</dbReference>
<feature type="transmembrane region" description="Helical" evidence="6">
    <location>
        <begin position="256"/>
        <end position="276"/>
    </location>
</feature>
<dbReference type="STRING" id="299262.BWR18_12315"/>
<evidence type="ECO:0000259" key="7">
    <source>
        <dbReference type="Pfam" id="PF00892"/>
    </source>
</evidence>
<accession>A0A1P8N0L2</accession>
<reference evidence="8 9" key="1">
    <citation type="submission" date="2017-01" db="EMBL/GenBank/DDBJ databases">
        <title>Complete genome of Tateyamaria omphalii DOK1-4 isolated from seawater in Dokdo.</title>
        <authorList>
            <person name="Kim J.H."/>
            <person name="Chi W.-J."/>
        </authorList>
    </citation>
    <scope>NUCLEOTIDE SEQUENCE [LARGE SCALE GENOMIC DNA]</scope>
    <source>
        <strain evidence="8 9">DOK1-4</strain>
    </source>
</reference>
<organism evidence="8 9">
    <name type="scientific">Tateyamaria omphalii</name>
    <dbReference type="NCBI Taxonomy" id="299262"/>
    <lineage>
        <taxon>Bacteria</taxon>
        <taxon>Pseudomonadati</taxon>
        <taxon>Pseudomonadota</taxon>
        <taxon>Alphaproteobacteria</taxon>
        <taxon>Rhodobacterales</taxon>
        <taxon>Roseobacteraceae</taxon>
        <taxon>Tateyamaria</taxon>
    </lineage>
</organism>
<feature type="transmembrane region" description="Helical" evidence="6">
    <location>
        <begin position="51"/>
        <end position="70"/>
    </location>
</feature>
<keyword evidence="5 6" id="KW-0472">Membrane</keyword>